<dbReference type="OrthoDB" id="9800454at2"/>
<proteinExistence type="predicted"/>
<comment type="caution">
    <text evidence="5">The sequence shown here is derived from an EMBL/GenBank/DDBJ whole genome shotgun (WGS) entry which is preliminary data.</text>
</comment>
<gene>
    <name evidence="5" type="ORF">FB562_1823</name>
</gene>
<dbReference type="Proteomes" id="UP000317998">
    <property type="component" value="Unassembled WGS sequence"/>
</dbReference>
<evidence type="ECO:0000256" key="3">
    <source>
        <dbReference type="ARBA" id="ARBA00022691"/>
    </source>
</evidence>
<keyword evidence="2" id="KW-0808">Transferase</keyword>
<sequence>MRRQPHLRELMDGPDCDPDALRRTYAGFGILNPVVSGWGATYRRLLRPLLSASVPRTLLDVGSGGGDLARRLARLARRDGLLLEVTGVDPDARAHAYASAHPAPGVRFVRATAAQLDERFDFVVSNHVLHHLSDVPGFLVETSRLARVMTVHSDISRSRFASVAFGAATAPFFPGPACGGSFIRPDGLVSIRRSFTPAELRELAGPDWRVIALNPTRLLAVSTGRG</sequence>
<dbReference type="PANTHER" id="PTHR43464">
    <property type="entry name" value="METHYLTRANSFERASE"/>
    <property type="match status" value="1"/>
</dbReference>
<protein>
    <submittedName>
        <fullName evidence="5">2-polyprenyl-3-methyl-5-hydroxy-6-metoxy-1, 4-benzoquinol methylase</fullName>
    </submittedName>
</protein>
<dbReference type="Gene3D" id="3.40.50.150">
    <property type="entry name" value="Vaccinia Virus protein VP39"/>
    <property type="match status" value="1"/>
</dbReference>
<dbReference type="CDD" id="cd02440">
    <property type="entry name" value="AdoMet_MTases"/>
    <property type="match status" value="1"/>
</dbReference>
<evidence type="ECO:0000313" key="6">
    <source>
        <dbReference type="Proteomes" id="UP000317998"/>
    </source>
</evidence>
<keyword evidence="3" id="KW-0949">S-adenosyl-L-methionine</keyword>
<feature type="domain" description="Methyltransferase type 11" evidence="4">
    <location>
        <begin position="59"/>
        <end position="147"/>
    </location>
</feature>
<dbReference type="InterPro" id="IPR013216">
    <property type="entry name" value="Methyltransf_11"/>
</dbReference>
<dbReference type="InterPro" id="IPR029063">
    <property type="entry name" value="SAM-dependent_MTases_sf"/>
</dbReference>
<evidence type="ECO:0000256" key="1">
    <source>
        <dbReference type="ARBA" id="ARBA00022603"/>
    </source>
</evidence>
<dbReference type="PANTHER" id="PTHR43464:SF19">
    <property type="entry name" value="UBIQUINONE BIOSYNTHESIS O-METHYLTRANSFERASE, MITOCHONDRIAL"/>
    <property type="match status" value="1"/>
</dbReference>
<organism evidence="5 6">
    <name type="scientific">Homoserinimonas aerilata</name>
    <dbReference type="NCBI Taxonomy" id="1162970"/>
    <lineage>
        <taxon>Bacteria</taxon>
        <taxon>Bacillati</taxon>
        <taxon>Actinomycetota</taxon>
        <taxon>Actinomycetes</taxon>
        <taxon>Micrococcales</taxon>
        <taxon>Microbacteriaceae</taxon>
        <taxon>Homoserinimonas</taxon>
    </lineage>
</organism>
<evidence type="ECO:0000313" key="5">
    <source>
        <dbReference type="EMBL" id="TQL48725.1"/>
    </source>
</evidence>
<dbReference type="GO" id="GO:0008757">
    <property type="term" value="F:S-adenosylmethionine-dependent methyltransferase activity"/>
    <property type="evidence" value="ECO:0007669"/>
    <property type="project" value="InterPro"/>
</dbReference>
<keyword evidence="6" id="KW-1185">Reference proteome</keyword>
<dbReference type="GO" id="GO:0032259">
    <property type="term" value="P:methylation"/>
    <property type="evidence" value="ECO:0007669"/>
    <property type="project" value="UniProtKB-KW"/>
</dbReference>
<dbReference type="Pfam" id="PF08241">
    <property type="entry name" value="Methyltransf_11"/>
    <property type="match status" value="1"/>
</dbReference>
<dbReference type="AlphaFoldDB" id="A0A542YKW3"/>
<reference evidence="5 6" key="1">
    <citation type="submission" date="2019-06" db="EMBL/GenBank/DDBJ databases">
        <title>Sequencing the genomes of 1000 actinobacteria strains.</title>
        <authorList>
            <person name="Klenk H.-P."/>
        </authorList>
    </citation>
    <scope>NUCLEOTIDE SEQUENCE [LARGE SCALE GENOMIC DNA]</scope>
    <source>
        <strain evidence="5 6">DSM 26477</strain>
    </source>
</reference>
<evidence type="ECO:0000259" key="4">
    <source>
        <dbReference type="Pfam" id="PF08241"/>
    </source>
</evidence>
<accession>A0A542YKW3</accession>
<keyword evidence="1 5" id="KW-0489">Methyltransferase</keyword>
<evidence type="ECO:0000256" key="2">
    <source>
        <dbReference type="ARBA" id="ARBA00022679"/>
    </source>
</evidence>
<dbReference type="RefSeq" id="WP_141880800.1">
    <property type="nucleotide sequence ID" value="NZ_VFOM01000001.1"/>
</dbReference>
<dbReference type="NCBIfam" id="NF004851">
    <property type="entry name" value="PRK06202.1"/>
    <property type="match status" value="1"/>
</dbReference>
<dbReference type="EMBL" id="VFOM01000001">
    <property type="protein sequence ID" value="TQL48725.1"/>
    <property type="molecule type" value="Genomic_DNA"/>
</dbReference>
<dbReference type="SUPFAM" id="SSF53335">
    <property type="entry name" value="S-adenosyl-L-methionine-dependent methyltransferases"/>
    <property type="match status" value="1"/>
</dbReference>
<name>A0A542YKW3_9MICO</name>